<sequence>MQEKYDSLTKATDAFCDAYLDEDYKQLIRLAIAALSRKRPSPLTRGKEATWAAGVVHAVGTVNFLFDKSQKPHCKAPLIYEYFGVGSSTGPNKSKEIRDLLGMSQFGHEWMLPARLKSSRVAWMVQVNGLIVDIRTMPYEVQELAYQKGLIPYIPDAEPDDQI</sequence>
<comment type="caution">
    <text evidence="2">The sequence shown here is derived from an EMBL/GenBank/DDBJ whole genome shotgun (WGS) entry which is preliminary data.</text>
</comment>
<name>W9VAV9_9GAMM</name>
<reference evidence="2 3" key="1">
    <citation type="submission" date="2012-11" db="EMBL/GenBank/DDBJ databases">
        <title>Genome assembly of Thiorhodococcus sp. AK35.</title>
        <authorList>
            <person name="Nupur N."/>
            <person name="Khatri I."/>
            <person name="Subramanian S."/>
            <person name="Pinnaka A."/>
        </authorList>
    </citation>
    <scope>NUCLEOTIDE SEQUENCE [LARGE SCALE GENOMIC DNA]</scope>
    <source>
        <strain evidence="2 3">AK35</strain>
    </source>
</reference>
<protein>
    <recommendedName>
        <fullName evidence="1">DUF6398 domain-containing protein</fullName>
    </recommendedName>
</protein>
<feature type="domain" description="DUF6398" evidence="1">
    <location>
        <begin position="8"/>
        <end position="112"/>
    </location>
</feature>
<proteinExistence type="predicted"/>
<keyword evidence="3" id="KW-1185">Reference proteome</keyword>
<evidence type="ECO:0000259" key="1">
    <source>
        <dbReference type="Pfam" id="PF19935"/>
    </source>
</evidence>
<dbReference type="EMBL" id="AONC01000083">
    <property type="protein sequence ID" value="EXJ13187.1"/>
    <property type="molecule type" value="Genomic_DNA"/>
</dbReference>
<dbReference type="InterPro" id="IPR045651">
    <property type="entry name" value="DUF6398"/>
</dbReference>
<organism evidence="2 3">
    <name type="scientific">Imhoffiella purpurea</name>
    <dbReference type="NCBI Taxonomy" id="1249627"/>
    <lineage>
        <taxon>Bacteria</taxon>
        <taxon>Pseudomonadati</taxon>
        <taxon>Pseudomonadota</taxon>
        <taxon>Gammaproteobacteria</taxon>
        <taxon>Chromatiales</taxon>
        <taxon>Chromatiaceae</taxon>
        <taxon>Imhoffiella</taxon>
    </lineage>
</organism>
<gene>
    <name evidence="2" type="ORF">D779_4011</name>
</gene>
<accession>W9VAV9</accession>
<dbReference type="Pfam" id="PF19935">
    <property type="entry name" value="DUF6398"/>
    <property type="match status" value="1"/>
</dbReference>
<evidence type="ECO:0000313" key="2">
    <source>
        <dbReference type="EMBL" id="EXJ13187.1"/>
    </source>
</evidence>
<dbReference type="PATRIC" id="fig|1249627.3.peg.4074"/>
<dbReference type="AlphaFoldDB" id="W9VAV9"/>
<evidence type="ECO:0000313" key="3">
    <source>
        <dbReference type="Proteomes" id="UP000019460"/>
    </source>
</evidence>
<dbReference type="eggNOG" id="ENOG502ZASW">
    <property type="taxonomic scope" value="Bacteria"/>
</dbReference>
<dbReference type="Proteomes" id="UP000019460">
    <property type="component" value="Unassembled WGS sequence"/>
</dbReference>
<dbReference type="STRING" id="1249627.D779_4011"/>